<dbReference type="Pfam" id="PF13581">
    <property type="entry name" value="HATPase_c_2"/>
    <property type="match status" value="1"/>
</dbReference>
<accession>A0A7W8VGX5</accession>
<proteinExistence type="predicted"/>
<dbReference type="SUPFAM" id="SSF55874">
    <property type="entry name" value="ATPase domain of HSP90 chaperone/DNA topoisomerase II/histidine kinase"/>
    <property type="match status" value="1"/>
</dbReference>
<feature type="domain" description="Histidine kinase/HSP90-like ATPase" evidence="2">
    <location>
        <begin position="33"/>
        <end position="146"/>
    </location>
</feature>
<comment type="caution">
    <text evidence="3">The sequence shown here is derived from an EMBL/GenBank/DDBJ whole genome shotgun (WGS) entry which is preliminary data.</text>
</comment>
<name>A0A7W8VGX5_9ACTN</name>
<sequence>MEQFIPPTPPPIHPFALDVGEELPCTESGLRRARSLTRVRLRPLWADTLVDDAEICVDEAFCNAWRHTRSGLDGGSVSLRLYALADGPLYIDVCDGGPLRPGDRPRVARRALDLDAESGRGMLLIDAIAAHWLYVPAPDGGRLCMTLMTPDRSPLPARAGSVG</sequence>
<dbReference type="PANTHER" id="PTHR35526">
    <property type="entry name" value="ANTI-SIGMA-F FACTOR RSBW-RELATED"/>
    <property type="match status" value="1"/>
</dbReference>
<dbReference type="Gene3D" id="3.30.565.10">
    <property type="entry name" value="Histidine kinase-like ATPase, C-terminal domain"/>
    <property type="match status" value="1"/>
</dbReference>
<evidence type="ECO:0000313" key="3">
    <source>
        <dbReference type="EMBL" id="MBB5436002.1"/>
    </source>
</evidence>
<evidence type="ECO:0000256" key="1">
    <source>
        <dbReference type="ARBA" id="ARBA00022527"/>
    </source>
</evidence>
<dbReference type="PANTHER" id="PTHR35526:SF3">
    <property type="entry name" value="ANTI-SIGMA-F FACTOR RSBW"/>
    <property type="match status" value="1"/>
</dbReference>
<gene>
    <name evidence="3" type="ORF">HDA36_006150</name>
</gene>
<dbReference type="RefSeq" id="WP_184399232.1">
    <property type="nucleotide sequence ID" value="NZ_BAAAJD010000037.1"/>
</dbReference>
<evidence type="ECO:0000259" key="2">
    <source>
        <dbReference type="Pfam" id="PF13581"/>
    </source>
</evidence>
<organism evidence="3 4">
    <name type="scientific">Nocardiopsis composta</name>
    <dbReference type="NCBI Taxonomy" id="157465"/>
    <lineage>
        <taxon>Bacteria</taxon>
        <taxon>Bacillati</taxon>
        <taxon>Actinomycetota</taxon>
        <taxon>Actinomycetes</taxon>
        <taxon>Streptosporangiales</taxon>
        <taxon>Nocardiopsidaceae</taxon>
        <taxon>Nocardiopsis</taxon>
    </lineage>
</organism>
<dbReference type="InterPro" id="IPR050267">
    <property type="entry name" value="Anti-sigma-factor_SerPK"/>
</dbReference>
<evidence type="ECO:0000313" key="4">
    <source>
        <dbReference type="Proteomes" id="UP000572635"/>
    </source>
</evidence>
<keyword evidence="1" id="KW-0418">Kinase</keyword>
<dbReference type="EMBL" id="JACHDB010000002">
    <property type="protein sequence ID" value="MBB5436002.1"/>
    <property type="molecule type" value="Genomic_DNA"/>
</dbReference>
<dbReference type="AlphaFoldDB" id="A0A7W8VGX5"/>
<reference evidence="3 4" key="1">
    <citation type="submission" date="2020-08" db="EMBL/GenBank/DDBJ databases">
        <title>Sequencing the genomes of 1000 actinobacteria strains.</title>
        <authorList>
            <person name="Klenk H.-P."/>
        </authorList>
    </citation>
    <scope>NUCLEOTIDE SEQUENCE [LARGE SCALE GENOMIC DNA]</scope>
    <source>
        <strain evidence="3 4">DSM 44551</strain>
    </source>
</reference>
<dbReference type="Proteomes" id="UP000572635">
    <property type="component" value="Unassembled WGS sequence"/>
</dbReference>
<dbReference type="InterPro" id="IPR003594">
    <property type="entry name" value="HATPase_dom"/>
</dbReference>
<dbReference type="InterPro" id="IPR036890">
    <property type="entry name" value="HATPase_C_sf"/>
</dbReference>
<keyword evidence="1" id="KW-0723">Serine/threonine-protein kinase</keyword>
<protein>
    <submittedName>
        <fullName evidence="3">Anti-sigma regulatory factor (Ser/Thr protein kinase)</fullName>
    </submittedName>
</protein>
<dbReference type="CDD" id="cd16936">
    <property type="entry name" value="HATPase_RsbW-like"/>
    <property type="match status" value="1"/>
</dbReference>
<dbReference type="GO" id="GO:0004674">
    <property type="term" value="F:protein serine/threonine kinase activity"/>
    <property type="evidence" value="ECO:0007669"/>
    <property type="project" value="UniProtKB-KW"/>
</dbReference>
<keyword evidence="1" id="KW-0808">Transferase</keyword>
<keyword evidence="4" id="KW-1185">Reference proteome</keyword>